<organism evidence="4 5">
    <name type="scientific">Pedobacter nutrimenti</name>
    <dbReference type="NCBI Taxonomy" id="1241337"/>
    <lineage>
        <taxon>Bacteria</taxon>
        <taxon>Pseudomonadati</taxon>
        <taxon>Bacteroidota</taxon>
        <taxon>Sphingobacteriia</taxon>
        <taxon>Sphingobacteriales</taxon>
        <taxon>Sphingobacteriaceae</taxon>
        <taxon>Pedobacter</taxon>
    </lineage>
</organism>
<gene>
    <name evidence="4" type="ORF">B0O44_101268</name>
</gene>
<dbReference type="OrthoDB" id="98874at2"/>
<dbReference type="RefSeq" id="WP_110826899.1">
    <property type="nucleotide sequence ID" value="NZ_QKLU01000001.1"/>
</dbReference>
<sequence>MKKIFFFIIPFLFYTNCLHAQDFEFGKISVEDIQIKHAKTDSNANAIVLKEFGTASIQIEDNYGYSYVDYKYHVRIKILNKNGFEHGNIQIPLWRYTDRDDEITELTACTFSPSDGIMVRTDLDNKQIFLENRSKYLNVKKFAMPNLKEGSIIEYSYTLNKKNIFNFVTWEFQSPIPKIQSEFIAMIPAIYNFNASIRGFLKLTSQNAEISRECLRIQGSKIDCSRLSYIMKDIPAFIEESYMTAATNFRSAIYFELSDVQHLNGGKNNITKTWKDVDYELKNEKSFGGQMKRKDAFKEILPEILKDQPDELSKAKAIYAYIKKNIRWNRYYGKYGENAIKKSLETHSGNIGDINLALIAALSSAGLDAEALVLSTRENGIISDLYPVISNFNYVIAKINIADKSYLLDASEPLLPFGLLPLRCMNERGRVISLTKPSYWYDIKANQKDINRYTFTGSLSSEGKITGHLITYSSGYSAFNKRKKIEEAGSAELYAEKLNEQMPGLRILHHQISNIDSLDNPLVEDYEIEMKSQYDMKAGQIYFNPFFIDKTSKNPFNLNERTYPVDLGAAKEDRVTILLKIPDNFQLADHPKNLAIALAQNGGKYLTDVSFNDGVLNFTQLFQLNKALYGPDEYLSLKELFSRMIQQQKTDVILKKAI</sequence>
<keyword evidence="1" id="KW-0732">Signal</keyword>
<evidence type="ECO:0000256" key="1">
    <source>
        <dbReference type="SAM" id="SignalP"/>
    </source>
</evidence>
<dbReference type="Pfam" id="PF12969">
    <property type="entry name" value="DUF3857"/>
    <property type="match status" value="1"/>
</dbReference>
<dbReference type="AlphaFoldDB" id="A0A318UK98"/>
<dbReference type="EMBL" id="QKLU01000001">
    <property type="protein sequence ID" value="PYF76794.1"/>
    <property type="molecule type" value="Genomic_DNA"/>
</dbReference>
<evidence type="ECO:0000313" key="4">
    <source>
        <dbReference type="EMBL" id="PYF76794.1"/>
    </source>
</evidence>
<dbReference type="InterPro" id="IPR002931">
    <property type="entry name" value="Transglutaminase-like"/>
</dbReference>
<protein>
    <submittedName>
        <fullName evidence="4">Transglutaminase superfamily protein</fullName>
    </submittedName>
</protein>
<dbReference type="Pfam" id="PF01841">
    <property type="entry name" value="Transglut_core"/>
    <property type="match status" value="1"/>
</dbReference>
<dbReference type="InterPro" id="IPR024618">
    <property type="entry name" value="DUF3857"/>
</dbReference>
<proteinExistence type="predicted"/>
<feature type="domain" description="DUF3857" evidence="3">
    <location>
        <begin position="69"/>
        <end position="190"/>
    </location>
</feature>
<feature type="signal peptide" evidence="1">
    <location>
        <begin position="1"/>
        <end position="20"/>
    </location>
</feature>
<feature type="chain" id="PRO_5016333428" evidence="1">
    <location>
        <begin position="21"/>
        <end position="658"/>
    </location>
</feature>
<reference evidence="4 5" key="1">
    <citation type="submission" date="2018-06" db="EMBL/GenBank/DDBJ databases">
        <title>Genomic Encyclopedia of Archaeal and Bacterial Type Strains, Phase II (KMG-II): from individual species to whole genera.</title>
        <authorList>
            <person name="Goeker M."/>
        </authorList>
    </citation>
    <scope>NUCLEOTIDE SEQUENCE [LARGE SCALE GENOMIC DNA]</scope>
    <source>
        <strain evidence="4 5">DSM 27372</strain>
    </source>
</reference>
<dbReference type="Gene3D" id="2.60.40.3140">
    <property type="match status" value="1"/>
</dbReference>
<keyword evidence="5" id="KW-1185">Reference proteome</keyword>
<name>A0A318UK98_9SPHI</name>
<dbReference type="Gene3D" id="3.10.620.30">
    <property type="match status" value="1"/>
</dbReference>
<evidence type="ECO:0000313" key="5">
    <source>
        <dbReference type="Proteomes" id="UP000248198"/>
    </source>
</evidence>
<dbReference type="Gene3D" id="2.60.120.1130">
    <property type="match status" value="1"/>
</dbReference>
<dbReference type="InterPro" id="IPR038765">
    <property type="entry name" value="Papain-like_cys_pep_sf"/>
</dbReference>
<dbReference type="SUPFAM" id="SSF54001">
    <property type="entry name" value="Cysteine proteinases"/>
    <property type="match status" value="1"/>
</dbReference>
<comment type="caution">
    <text evidence="4">The sequence shown here is derived from an EMBL/GenBank/DDBJ whole genome shotgun (WGS) entry which is preliminary data.</text>
</comment>
<dbReference type="Proteomes" id="UP000248198">
    <property type="component" value="Unassembled WGS sequence"/>
</dbReference>
<evidence type="ECO:0000259" key="2">
    <source>
        <dbReference type="Pfam" id="PF01841"/>
    </source>
</evidence>
<feature type="domain" description="Transglutaminase-like" evidence="2">
    <location>
        <begin position="302"/>
        <end position="370"/>
    </location>
</feature>
<evidence type="ECO:0000259" key="3">
    <source>
        <dbReference type="Pfam" id="PF12969"/>
    </source>
</evidence>
<accession>A0A318UK98</accession>